<evidence type="ECO:0000313" key="1">
    <source>
        <dbReference type="EMBL" id="KAK5163461.1"/>
    </source>
</evidence>
<dbReference type="GO" id="GO:0008168">
    <property type="term" value="F:methyltransferase activity"/>
    <property type="evidence" value="ECO:0007669"/>
    <property type="project" value="TreeGrafter"/>
</dbReference>
<dbReference type="Gene3D" id="3.40.50.150">
    <property type="entry name" value="Vaccinia Virus protein VP39"/>
    <property type="match status" value="1"/>
</dbReference>
<dbReference type="EMBL" id="JAVRRT010000025">
    <property type="protein sequence ID" value="KAK5163461.1"/>
    <property type="molecule type" value="Genomic_DNA"/>
</dbReference>
<comment type="caution">
    <text evidence="1">The sequence shown here is derived from an EMBL/GenBank/DDBJ whole genome shotgun (WGS) entry which is preliminary data.</text>
</comment>
<accession>A0AAV9NVC1</accession>
<keyword evidence="2" id="KW-1185">Reference proteome</keyword>
<evidence type="ECO:0000313" key="2">
    <source>
        <dbReference type="Proteomes" id="UP001337655"/>
    </source>
</evidence>
<dbReference type="PANTHER" id="PTHR43591">
    <property type="entry name" value="METHYLTRANSFERASE"/>
    <property type="match status" value="1"/>
</dbReference>
<dbReference type="AlphaFoldDB" id="A0AAV9NVC1"/>
<dbReference type="CDD" id="cd02440">
    <property type="entry name" value="AdoMet_MTases"/>
    <property type="match status" value="1"/>
</dbReference>
<dbReference type="InterPro" id="IPR029063">
    <property type="entry name" value="SAM-dependent_MTases_sf"/>
</dbReference>
<dbReference type="GeneID" id="89931968"/>
<dbReference type="RefSeq" id="XP_064653938.1">
    <property type="nucleotide sequence ID" value="XM_064807860.1"/>
</dbReference>
<name>A0AAV9NVC1_9PEZI</name>
<organism evidence="1 2">
    <name type="scientific">Saxophila tyrrhenica</name>
    <dbReference type="NCBI Taxonomy" id="1690608"/>
    <lineage>
        <taxon>Eukaryota</taxon>
        <taxon>Fungi</taxon>
        <taxon>Dikarya</taxon>
        <taxon>Ascomycota</taxon>
        <taxon>Pezizomycotina</taxon>
        <taxon>Dothideomycetes</taxon>
        <taxon>Dothideomycetidae</taxon>
        <taxon>Mycosphaerellales</taxon>
        <taxon>Extremaceae</taxon>
        <taxon>Saxophila</taxon>
    </lineage>
</organism>
<sequence length="291" mass="32207">MGEERKRYGLLDGDPAITRLQLQHRIWQRTLPDRITLAPIPASEAGKVRDVIDLGCGTGAWALEFAAAYPSVHVRGVDLKPLQPTSHPSNVEFLVDDITYDSAWASPSAAAQQYDLIHSRSMSSGIKSWPALISKCWEHLRPGGWLEFQEFHLPMRCDDDSMAGTAFERWNQLLVEASGKVGVKLDGGFAEVPRLLQGAGFAGMGRKALKWPVGPWPKDDRMKEVGRMFRADLSVVLEGVSIGLFTKALGWEPEAVRELWKEVEGEMAMAKMHAYVSIDIVWAQKPDGAVG</sequence>
<proteinExistence type="predicted"/>
<dbReference type="Pfam" id="PF13489">
    <property type="entry name" value="Methyltransf_23"/>
    <property type="match status" value="1"/>
</dbReference>
<dbReference type="Proteomes" id="UP001337655">
    <property type="component" value="Unassembled WGS sequence"/>
</dbReference>
<evidence type="ECO:0008006" key="3">
    <source>
        <dbReference type="Google" id="ProtNLM"/>
    </source>
</evidence>
<protein>
    <recommendedName>
        <fullName evidence="3">S-adenosyl-L-methionine-dependent methyltransferase</fullName>
    </recommendedName>
</protein>
<gene>
    <name evidence="1" type="ORF">LTR77_010643</name>
</gene>
<dbReference type="SUPFAM" id="SSF53335">
    <property type="entry name" value="S-adenosyl-L-methionine-dependent methyltransferases"/>
    <property type="match status" value="1"/>
</dbReference>
<reference evidence="1 2" key="1">
    <citation type="submission" date="2023-08" db="EMBL/GenBank/DDBJ databases">
        <title>Black Yeasts Isolated from many extreme environments.</title>
        <authorList>
            <person name="Coleine C."/>
            <person name="Stajich J.E."/>
            <person name="Selbmann L."/>
        </authorList>
    </citation>
    <scope>NUCLEOTIDE SEQUENCE [LARGE SCALE GENOMIC DNA]</scope>
    <source>
        <strain evidence="1 2">CCFEE 5935</strain>
    </source>
</reference>
<dbReference type="PANTHER" id="PTHR43591:SF24">
    <property type="entry name" value="2-METHOXY-6-POLYPRENYL-1,4-BENZOQUINOL METHYLASE, MITOCHONDRIAL"/>
    <property type="match status" value="1"/>
</dbReference>